<feature type="transmembrane region" description="Helical" evidence="9">
    <location>
        <begin position="86"/>
        <end position="108"/>
    </location>
</feature>
<keyword evidence="5 9" id="KW-0812">Transmembrane</keyword>
<evidence type="ECO:0000256" key="4">
    <source>
        <dbReference type="ARBA" id="ARBA00022475"/>
    </source>
</evidence>
<evidence type="ECO:0000313" key="10">
    <source>
        <dbReference type="EMBL" id="KMO79114.1"/>
    </source>
</evidence>
<dbReference type="PANTHER" id="PTHR21716">
    <property type="entry name" value="TRANSMEMBRANE PROTEIN"/>
    <property type="match status" value="1"/>
</dbReference>
<keyword evidence="6 9" id="KW-1133">Transmembrane helix</keyword>
<feature type="compositionally biased region" description="Polar residues" evidence="8">
    <location>
        <begin position="1"/>
        <end position="12"/>
    </location>
</feature>
<dbReference type="STRING" id="37916.MCHLDSM_01782"/>
<protein>
    <submittedName>
        <fullName evidence="10">AI-2 transport protein TqsA</fullName>
    </submittedName>
</protein>
<evidence type="ECO:0000256" key="3">
    <source>
        <dbReference type="ARBA" id="ARBA00022448"/>
    </source>
</evidence>
<feature type="transmembrane region" description="Helical" evidence="9">
    <location>
        <begin position="346"/>
        <end position="379"/>
    </location>
</feature>
<proteinExistence type="inferred from homology"/>
<comment type="caution">
    <text evidence="10">The sequence shown here is derived from an EMBL/GenBank/DDBJ whole genome shotgun (WGS) entry which is preliminary data.</text>
</comment>
<feature type="transmembrane region" description="Helical" evidence="9">
    <location>
        <begin position="303"/>
        <end position="326"/>
    </location>
</feature>
<organism evidence="10 11">
    <name type="scientific">Mycolicibacterium chlorophenolicum</name>
    <dbReference type="NCBI Taxonomy" id="37916"/>
    <lineage>
        <taxon>Bacteria</taxon>
        <taxon>Bacillati</taxon>
        <taxon>Actinomycetota</taxon>
        <taxon>Actinomycetes</taxon>
        <taxon>Mycobacteriales</taxon>
        <taxon>Mycobacteriaceae</taxon>
        <taxon>Mycolicibacterium</taxon>
    </lineage>
</organism>
<evidence type="ECO:0000313" key="11">
    <source>
        <dbReference type="Proteomes" id="UP000036513"/>
    </source>
</evidence>
<gene>
    <name evidence="10" type="primary">tqsA</name>
    <name evidence="10" type="ORF">MCHLDSM_01782</name>
</gene>
<evidence type="ECO:0000256" key="8">
    <source>
        <dbReference type="SAM" id="MobiDB-lite"/>
    </source>
</evidence>
<dbReference type="RefSeq" id="WP_234713923.1">
    <property type="nucleotide sequence ID" value="NZ_JYNL01000019.1"/>
</dbReference>
<feature type="transmembrane region" description="Helical" evidence="9">
    <location>
        <begin position="60"/>
        <end position="80"/>
    </location>
</feature>
<dbReference type="EMBL" id="JYNL01000019">
    <property type="protein sequence ID" value="KMO79114.1"/>
    <property type="molecule type" value="Genomic_DNA"/>
</dbReference>
<evidence type="ECO:0000256" key="2">
    <source>
        <dbReference type="ARBA" id="ARBA00009773"/>
    </source>
</evidence>
<keyword evidence="11" id="KW-1185">Reference proteome</keyword>
<keyword evidence="3" id="KW-0813">Transport</keyword>
<dbReference type="Pfam" id="PF01594">
    <property type="entry name" value="AI-2E_transport"/>
    <property type="match status" value="1"/>
</dbReference>
<comment type="subcellular location">
    <subcellularLocation>
        <location evidence="1">Cell membrane</location>
        <topology evidence="1">Multi-pass membrane protein</topology>
    </subcellularLocation>
</comment>
<feature type="transmembrane region" description="Helical" evidence="9">
    <location>
        <begin position="200"/>
        <end position="219"/>
    </location>
</feature>
<keyword evidence="4" id="KW-1003">Cell membrane</keyword>
<dbReference type="PANTHER" id="PTHR21716:SF53">
    <property type="entry name" value="PERMEASE PERM-RELATED"/>
    <property type="match status" value="1"/>
</dbReference>
<evidence type="ECO:0000256" key="7">
    <source>
        <dbReference type="ARBA" id="ARBA00023136"/>
    </source>
</evidence>
<reference evidence="10 11" key="1">
    <citation type="journal article" date="2015" name="Genome Biol. Evol.">
        <title>Characterization of Three Mycobacterium spp. with Potential Use in Bioremediation by Genome Sequencing and Comparative Genomics.</title>
        <authorList>
            <person name="Das S."/>
            <person name="Pettersson B.M."/>
            <person name="Behra P.R."/>
            <person name="Ramesh M."/>
            <person name="Dasgupta S."/>
            <person name="Bhattacharya A."/>
            <person name="Kirsebom L.A."/>
        </authorList>
    </citation>
    <scope>NUCLEOTIDE SEQUENCE [LARGE SCALE GENOMIC DNA]</scope>
    <source>
        <strain evidence="10 11">DSM 43826</strain>
    </source>
</reference>
<comment type="similarity">
    <text evidence="2">Belongs to the autoinducer-2 exporter (AI-2E) (TC 2.A.86) family.</text>
</comment>
<dbReference type="GO" id="GO:0005886">
    <property type="term" value="C:plasma membrane"/>
    <property type="evidence" value="ECO:0007669"/>
    <property type="project" value="UniProtKB-SubCell"/>
</dbReference>
<feature type="region of interest" description="Disordered" evidence="8">
    <location>
        <begin position="1"/>
        <end position="26"/>
    </location>
</feature>
<feature type="transmembrane region" description="Helical" evidence="9">
    <location>
        <begin position="270"/>
        <end position="291"/>
    </location>
</feature>
<dbReference type="PATRIC" id="fig|37916.4.peg.1696"/>
<evidence type="ECO:0000256" key="5">
    <source>
        <dbReference type="ARBA" id="ARBA00022692"/>
    </source>
</evidence>
<evidence type="ECO:0000256" key="6">
    <source>
        <dbReference type="ARBA" id="ARBA00022989"/>
    </source>
</evidence>
<dbReference type="GO" id="GO:0055085">
    <property type="term" value="P:transmembrane transport"/>
    <property type="evidence" value="ECO:0007669"/>
    <property type="project" value="TreeGrafter"/>
</dbReference>
<sequence>MTQNEMLTQDNNSAHHRLVGQPHTDAEGPIAGAEIRAAQLRSRDEPLGPPGPRANWRSPFFIGLAGAAGVAVTYGAVRALGSVSSMLLLVGAAFFIALGLEPAVSWLVNRRMPRWAAVTVVLTALFALVVGSIAACIPPLAEQVRQFVDLAPRYMQSIQDHSSWIGRLNDRFGLQQRVTGAVHDLGGSAVGEVVKAGSTVVGGIADLFVLAVLTVYFLISIPRIRATLYRFAPNSRRPRTILIGDQVCAKVGAYLLGNVVISAITGLATFAWVVAFGIPYPVLLAILVALLDLVPFGSTVAGLIVAAVALTVSLPLSIATAAFYVVLRVIEDYLLVPKIIGRAVEIPAITTVVAVLIGGGLLGIVGALVAIPVAAAIQLIVREVLFPRLDEM</sequence>
<keyword evidence="7 9" id="KW-0472">Membrane</keyword>
<evidence type="ECO:0000256" key="1">
    <source>
        <dbReference type="ARBA" id="ARBA00004651"/>
    </source>
</evidence>
<name>A0A0J6W975_9MYCO</name>
<dbReference type="InterPro" id="IPR002549">
    <property type="entry name" value="AI-2E-like"/>
</dbReference>
<feature type="transmembrane region" description="Helical" evidence="9">
    <location>
        <begin position="115"/>
        <end position="141"/>
    </location>
</feature>
<feature type="transmembrane region" description="Helical" evidence="9">
    <location>
        <begin position="240"/>
        <end position="264"/>
    </location>
</feature>
<accession>A0A0J6W975</accession>
<dbReference type="Proteomes" id="UP000036513">
    <property type="component" value="Unassembled WGS sequence"/>
</dbReference>
<evidence type="ECO:0000256" key="9">
    <source>
        <dbReference type="SAM" id="Phobius"/>
    </source>
</evidence>
<dbReference type="AlphaFoldDB" id="A0A0J6W975"/>